<name>A0ACC2AUT7_DIPCM</name>
<keyword evidence="2" id="KW-1185">Reference proteome</keyword>
<dbReference type="EMBL" id="CM055110">
    <property type="protein sequence ID" value="KAJ7521308.1"/>
    <property type="molecule type" value="Genomic_DNA"/>
</dbReference>
<dbReference type="Proteomes" id="UP001162992">
    <property type="component" value="Chromosome 19"/>
</dbReference>
<gene>
    <name evidence="1" type="ORF">O6H91_19G047300</name>
</gene>
<protein>
    <submittedName>
        <fullName evidence="1">Uncharacterized protein</fullName>
    </submittedName>
</protein>
<organism evidence="1 2">
    <name type="scientific">Diphasiastrum complanatum</name>
    <name type="common">Issler's clubmoss</name>
    <name type="synonym">Lycopodium complanatum</name>
    <dbReference type="NCBI Taxonomy" id="34168"/>
    <lineage>
        <taxon>Eukaryota</taxon>
        <taxon>Viridiplantae</taxon>
        <taxon>Streptophyta</taxon>
        <taxon>Embryophyta</taxon>
        <taxon>Tracheophyta</taxon>
        <taxon>Lycopodiopsida</taxon>
        <taxon>Lycopodiales</taxon>
        <taxon>Lycopodiaceae</taxon>
        <taxon>Lycopodioideae</taxon>
        <taxon>Diphasiastrum</taxon>
    </lineage>
</organism>
<evidence type="ECO:0000313" key="2">
    <source>
        <dbReference type="Proteomes" id="UP001162992"/>
    </source>
</evidence>
<proteinExistence type="predicted"/>
<comment type="caution">
    <text evidence="1">The sequence shown here is derived from an EMBL/GenBank/DDBJ whole genome shotgun (WGS) entry which is preliminary data.</text>
</comment>
<evidence type="ECO:0000313" key="1">
    <source>
        <dbReference type="EMBL" id="KAJ7521308.1"/>
    </source>
</evidence>
<sequence length="664" mass="73361">MIIMNHGVRSGLLPRASRSNTRSISIQIKKQSLSCFKEEVVPFWQRNGRRQQQQQEDKPRFQPHPKSNDFLRLDQGLLNETTTTSLATLASLLKRCGQAKALCEGKLVHNHIKKCNLEKNTFLGNWLVKMYGDCGSMEDAKSVFDNLPNLNPHSWTMLVNAYAKNGFSRQALECFDRMQVHGFKPNDVSFVCALDACSSLGALEKGQEIHAAIVDCGYEEKVIVGTALVDMYGKCGSLEDARHVFRQMRHRNVVSWSAMIAACSKNGHCKEALDLFEQMQSHGVKPDRVTFLSALDACAGLAALEKGKGIHKAITEAGYEGQMLVSTALINMYGKCGSLEDARSLFIQMNYRDVVSWNAMIGACAQNGHGKEALDLFDRMQSSGVRPDQVTFICALEACDSPDALEKGREIHAAICGRDFEGEVSLGTSLVDMYGKCGSVEDAWNVFDQMLDRNVVSWNAMITACNQNGQSKEALELISDMERCGFKPDQFTLVCGLEACSNLAFLKKGQEIHASIVKEQYEGDVVVGNALVNMYGKCGNLEDALSIFSQMPHRDVVSWNAMITACAQHGQGGKALDLFNAMQYEGFQPDIVTLLSVLAVCSHTGCVNVARQFLYSISHIHGITPKREHYVRLIDILSRAGHLHDAETLINNMSLGKLLDYGQA</sequence>
<reference evidence="2" key="1">
    <citation type="journal article" date="2024" name="Proc. Natl. Acad. Sci. U.S.A.">
        <title>Extraordinary preservation of gene collinearity over three hundred million years revealed in homosporous lycophytes.</title>
        <authorList>
            <person name="Li C."/>
            <person name="Wickell D."/>
            <person name="Kuo L.Y."/>
            <person name="Chen X."/>
            <person name="Nie B."/>
            <person name="Liao X."/>
            <person name="Peng D."/>
            <person name="Ji J."/>
            <person name="Jenkins J."/>
            <person name="Williams M."/>
            <person name="Shu S."/>
            <person name="Plott C."/>
            <person name="Barry K."/>
            <person name="Rajasekar S."/>
            <person name="Grimwood J."/>
            <person name="Han X."/>
            <person name="Sun S."/>
            <person name="Hou Z."/>
            <person name="He W."/>
            <person name="Dai G."/>
            <person name="Sun C."/>
            <person name="Schmutz J."/>
            <person name="Leebens-Mack J.H."/>
            <person name="Li F.W."/>
            <person name="Wang L."/>
        </authorList>
    </citation>
    <scope>NUCLEOTIDE SEQUENCE [LARGE SCALE GENOMIC DNA]</scope>
    <source>
        <strain evidence="2">cv. PW_Plant_1</strain>
    </source>
</reference>
<accession>A0ACC2AUT7</accession>